<dbReference type="Pfam" id="PF12485">
    <property type="entry name" value="SPIDER"/>
    <property type="match status" value="1"/>
</dbReference>
<dbReference type="Proteomes" id="UP001059041">
    <property type="component" value="Linkage Group LG22"/>
</dbReference>
<evidence type="ECO:0000313" key="7">
    <source>
        <dbReference type="EMBL" id="KAI7793662.1"/>
    </source>
</evidence>
<comment type="caution">
    <text evidence="7">The sequence shown here is derived from an EMBL/GenBank/DDBJ whole genome shotgun (WGS) entry which is preliminary data.</text>
</comment>
<dbReference type="CDD" id="cd09561">
    <property type="entry name" value="SAM_SAMSN1"/>
    <property type="match status" value="1"/>
</dbReference>
<dbReference type="EMBL" id="JAFHDT010000022">
    <property type="protein sequence ID" value="KAI7793662.1"/>
    <property type="molecule type" value="Genomic_DNA"/>
</dbReference>
<evidence type="ECO:0000256" key="3">
    <source>
        <dbReference type="PROSITE-ProRule" id="PRU00192"/>
    </source>
</evidence>
<dbReference type="PROSITE" id="PS50002">
    <property type="entry name" value="SH3"/>
    <property type="match status" value="1"/>
</dbReference>
<dbReference type="InterPro" id="IPR021090">
    <property type="entry name" value="SPIDER"/>
</dbReference>
<dbReference type="AlphaFoldDB" id="A0A9W7TAD9"/>
<feature type="compositionally biased region" description="Basic and acidic residues" evidence="4">
    <location>
        <begin position="178"/>
        <end position="190"/>
    </location>
</feature>
<dbReference type="OrthoDB" id="10047268at2759"/>
<evidence type="ECO:0000259" key="5">
    <source>
        <dbReference type="PROSITE" id="PS50002"/>
    </source>
</evidence>
<evidence type="ECO:0000256" key="1">
    <source>
        <dbReference type="ARBA" id="ARBA00022443"/>
    </source>
</evidence>
<dbReference type="PANTHER" id="PTHR12301">
    <property type="entry name" value="SAM-DOMAIN, SH3 AND NUCLEAR LOCALIZATION SIGNALS PROTEIN RELATED"/>
    <property type="match status" value="1"/>
</dbReference>
<dbReference type="SUPFAM" id="SSF50044">
    <property type="entry name" value="SH3-domain"/>
    <property type="match status" value="1"/>
</dbReference>
<feature type="region of interest" description="Disordered" evidence="4">
    <location>
        <begin position="373"/>
        <end position="409"/>
    </location>
</feature>
<keyword evidence="2" id="KW-0597">Phosphoprotein</keyword>
<feature type="compositionally biased region" description="Polar residues" evidence="4">
    <location>
        <begin position="639"/>
        <end position="651"/>
    </location>
</feature>
<feature type="compositionally biased region" description="Low complexity" evidence="4">
    <location>
        <begin position="462"/>
        <end position="483"/>
    </location>
</feature>
<feature type="domain" description="SAM" evidence="6">
    <location>
        <begin position="578"/>
        <end position="642"/>
    </location>
</feature>
<accession>A0A9W7TAD9</accession>
<feature type="compositionally biased region" description="Basic and acidic residues" evidence="4">
    <location>
        <begin position="654"/>
        <end position="672"/>
    </location>
</feature>
<name>A0A9W7TAD9_TRIRA</name>
<evidence type="ECO:0000256" key="2">
    <source>
        <dbReference type="ARBA" id="ARBA00022553"/>
    </source>
</evidence>
<proteinExistence type="predicted"/>
<dbReference type="InterPro" id="IPR001452">
    <property type="entry name" value="SH3_domain"/>
</dbReference>
<gene>
    <name evidence="7" type="ORF">IRJ41_025191</name>
</gene>
<feature type="region of interest" description="Disordered" evidence="4">
    <location>
        <begin position="427"/>
        <end position="489"/>
    </location>
</feature>
<reference evidence="7" key="1">
    <citation type="submission" date="2021-02" db="EMBL/GenBank/DDBJ databases">
        <title>Comparative genomics reveals that relaxation of natural selection precedes convergent phenotypic evolution of cavefish.</title>
        <authorList>
            <person name="Peng Z."/>
        </authorList>
    </citation>
    <scope>NUCLEOTIDE SEQUENCE</scope>
    <source>
        <tissue evidence="7">Muscle</tissue>
    </source>
</reference>
<dbReference type="Pfam" id="PF07653">
    <property type="entry name" value="SH3_2"/>
    <property type="match status" value="1"/>
</dbReference>
<feature type="compositionally biased region" description="Basic and acidic residues" evidence="4">
    <location>
        <begin position="381"/>
        <end position="390"/>
    </location>
</feature>
<organism evidence="7 8">
    <name type="scientific">Triplophysa rosa</name>
    <name type="common">Cave loach</name>
    <dbReference type="NCBI Taxonomy" id="992332"/>
    <lineage>
        <taxon>Eukaryota</taxon>
        <taxon>Metazoa</taxon>
        <taxon>Chordata</taxon>
        <taxon>Craniata</taxon>
        <taxon>Vertebrata</taxon>
        <taxon>Euteleostomi</taxon>
        <taxon>Actinopterygii</taxon>
        <taxon>Neopterygii</taxon>
        <taxon>Teleostei</taxon>
        <taxon>Ostariophysi</taxon>
        <taxon>Cypriniformes</taxon>
        <taxon>Nemacheilidae</taxon>
        <taxon>Triplophysa</taxon>
    </lineage>
</organism>
<feature type="compositionally biased region" description="Polar residues" evidence="4">
    <location>
        <begin position="258"/>
        <end position="269"/>
    </location>
</feature>
<evidence type="ECO:0000313" key="8">
    <source>
        <dbReference type="Proteomes" id="UP001059041"/>
    </source>
</evidence>
<dbReference type="InterPro" id="IPR001660">
    <property type="entry name" value="SAM"/>
</dbReference>
<dbReference type="PROSITE" id="PS50105">
    <property type="entry name" value="SAM_DOMAIN"/>
    <property type="match status" value="1"/>
</dbReference>
<dbReference type="CDD" id="cd11822">
    <property type="entry name" value="SH3_SASH_like"/>
    <property type="match status" value="1"/>
</dbReference>
<evidence type="ECO:0000256" key="4">
    <source>
        <dbReference type="SAM" id="MobiDB-lite"/>
    </source>
</evidence>
<feature type="region of interest" description="Disordered" evidence="4">
    <location>
        <begin position="639"/>
        <end position="704"/>
    </location>
</feature>
<protein>
    <submittedName>
        <fullName evidence="7">SAM domain-containing protein SAMSN-1</fullName>
    </submittedName>
</protein>
<dbReference type="InterPro" id="IPR051725">
    <property type="entry name" value="SAM-SH3_domain_protein"/>
</dbReference>
<sequence>MKTTFYDFWTMNLFCFTLDGSTDSLYEPTQSVQKSQDPGRLPRMPCSPSSIKNKAVWSGSEPCIAVVSASTCREAQKPSKTHVNKIHLEKSKRKSQIITASEDEATDHAGSDTHCRTNKTKDGWVHGKNDSNTEAVKDQRRSKLFTKDEKDERVCSEKTVKDTSVQGVNFEAWNPNRENCDGRQQDTRAEGEEEGQGTLKRIQKLVGVKKGTQSGIEESRNSTDTRSHMTKSNGKHHSPIITCISLTKKTEKKHTKGSTRQPQQSQNSLQRKEVDTIETEAPWSPGLFQESWSPMIYSPAWDTSTHTCHRSTAKQVMYNFDFTLPRDTDWEKYEELFHRLDPYKRDQQARWITHSVMDLDVPDHMRSTSFGIFDRQQPTEVKAEDKKDSLPVETESPEVDSSKTGGLGKKMKTISLTMRKKMGRKYTKALSEEAGEESAPGEEGNGSALAKDCSQSSNSVESLFSLHSGQSSSSGVTSSSDGYSNRDSLRLEDDVPYTGQYCGRAKVHTNFVPSPYDTESLKLKVGDVIDIISKPSMGIWTGMLNGKVGSFKFIYVDVLVEESAPEPRIRSHRRSRRPRPKTLQELLERLNLEEHISSLLLNGYQTVEDLKDLKEQHLIELNVTDPEHRHRLLAAAENLQDTEYNNQNPGQTDEEPKSTTEQIKAELNDCPRDSGCYIGSDCSDNSKEDTENQLALHSPPTAEP</sequence>
<dbReference type="SMART" id="SM00326">
    <property type="entry name" value="SH3"/>
    <property type="match status" value="1"/>
</dbReference>
<dbReference type="SUPFAM" id="SSF47769">
    <property type="entry name" value="SAM/Pointed domain"/>
    <property type="match status" value="1"/>
</dbReference>
<dbReference type="Gene3D" id="1.10.150.50">
    <property type="entry name" value="Transcription Factor, Ets-1"/>
    <property type="match status" value="1"/>
</dbReference>
<evidence type="ECO:0000259" key="6">
    <source>
        <dbReference type="PROSITE" id="PS50105"/>
    </source>
</evidence>
<keyword evidence="1 3" id="KW-0728">SH3 domain</keyword>
<keyword evidence="8" id="KW-1185">Reference proteome</keyword>
<feature type="compositionally biased region" description="Basic and acidic residues" evidence="4">
    <location>
        <begin position="217"/>
        <end position="227"/>
    </location>
</feature>
<dbReference type="InterPro" id="IPR036028">
    <property type="entry name" value="SH3-like_dom_sf"/>
</dbReference>
<dbReference type="InterPro" id="IPR037623">
    <property type="entry name" value="SAMSN1_SAM"/>
</dbReference>
<feature type="compositionally biased region" description="Basic and acidic residues" evidence="4">
    <location>
        <begin position="106"/>
        <end position="150"/>
    </location>
</feature>
<feature type="domain" description="SH3" evidence="5">
    <location>
        <begin position="500"/>
        <end position="561"/>
    </location>
</feature>
<dbReference type="SMART" id="SM00454">
    <property type="entry name" value="SAM"/>
    <property type="match status" value="1"/>
</dbReference>
<feature type="region of interest" description="Disordered" evidence="4">
    <location>
        <begin position="91"/>
        <end position="150"/>
    </location>
</feature>
<dbReference type="InterPro" id="IPR013761">
    <property type="entry name" value="SAM/pointed_sf"/>
</dbReference>
<dbReference type="Gene3D" id="2.30.30.40">
    <property type="entry name" value="SH3 Domains"/>
    <property type="match status" value="1"/>
</dbReference>
<dbReference type="Pfam" id="PF00536">
    <property type="entry name" value="SAM_1"/>
    <property type="match status" value="1"/>
</dbReference>
<feature type="region of interest" description="Disordered" evidence="4">
    <location>
        <begin position="174"/>
        <end position="274"/>
    </location>
</feature>
<dbReference type="PANTHER" id="PTHR12301:SF4">
    <property type="entry name" value="SAM DOMAIN-CONTAINING PROTEIN SAMSN-1"/>
    <property type="match status" value="1"/>
</dbReference>